<proteinExistence type="inferred from homology"/>
<reference evidence="11" key="1">
    <citation type="submission" date="2022-11" db="EMBL/GenBank/DDBJ databases">
        <authorList>
            <person name="Petersen C."/>
        </authorList>
    </citation>
    <scope>NUCLEOTIDE SEQUENCE</scope>
    <source>
        <strain evidence="11">IBT 30069</strain>
    </source>
</reference>
<dbReference type="InterPro" id="IPR050117">
    <property type="entry name" value="MAPK"/>
</dbReference>
<organism evidence="11 12">
    <name type="scientific">Penicillium angulare</name>
    <dbReference type="NCBI Taxonomy" id="116970"/>
    <lineage>
        <taxon>Eukaryota</taxon>
        <taxon>Fungi</taxon>
        <taxon>Dikarya</taxon>
        <taxon>Ascomycota</taxon>
        <taxon>Pezizomycotina</taxon>
        <taxon>Eurotiomycetes</taxon>
        <taxon>Eurotiomycetidae</taxon>
        <taxon>Eurotiales</taxon>
        <taxon>Aspergillaceae</taxon>
        <taxon>Penicillium</taxon>
    </lineage>
</organism>
<evidence type="ECO:0000256" key="6">
    <source>
        <dbReference type="ARBA" id="ARBA00022777"/>
    </source>
</evidence>
<dbReference type="SUPFAM" id="SSF56112">
    <property type="entry name" value="Protein kinase-like (PK-like)"/>
    <property type="match status" value="1"/>
</dbReference>
<name>A0A9W9KQN3_9EURO</name>
<dbReference type="Gene3D" id="1.10.510.10">
    <property type="entry name" value="Transferase(Phosphotransferase) domain 1"/>
    <property type="match status" value="1"/>
</dbReference>
<dbReference type="AlphaFoldDB" id="A0A9W9KQN3"/>
<keyword evidence="7" id="KW-0067">ATP-binding</keyword>
<dbReference type="EC" id="2.7.11.24" evidence="2"/>
<evidence type="ECO:0000256" key="9">
    <source>
        <dbReference type="SAM" id="MobiDB-lite"/>
    </source>
</evidence>
<evidence type="ECO:0000259" key="10">
    <source>
        <dbReference type="PROSITE" id="PS50011"/>
    </source>
</evidence>
<gene>
    <name evidence="11" type="ORF">N7456_000135</name>
</gene>
<keyword evidence="5" id="KW-0547">Nucleotide-binding</keyword>
<feature type="domain" description="Protein kinase" evidence="10">
    <location>
        <begin position="48"/>
        <end position="346"/>
    </location>
</feature>
<protein>
    <recommendedName>
        <fullName evidence="2">mitogen-activated protein kinase</fullName>
        <ecNumber evidence="2">2.7.11.24</ecNumber>
    </recommendedName>
</protein>
<evidence type="ECO:0000256" key="7">
    <source>
        <dbReference type="ARBA" id="ARBA00022840"/>
    </source>
</evidence>
<dbReference type="Proteomes" id="UP001149165">
    <property type="component" value="Unassembled WGS sequence"/>
</dbReference>
<feature type="compositionally biased region" description="Basic and acidic residues" evidence="9">
    <location>
        <begin position="419"/>
        <end position="434"/>
    </location>
</feature>
<sequence>MPVPDSIRQSPSMGEEMAQFSEENIMGMKFETPERFVRLSLYICDIINNLCFHVGIANYSQLVSASLDLYVPGFKLTSVLSSSSKDILTRQTVAIKKLAEPFKSAVVAKHMFREIKLLKHLQHDNIIHLKDIFVSPSEEIYLVTDRLSVDLHTLIRSKKLEDQFTQYFMYQIMRGLKYVHSAGVIHRDLKPGNILVNENCDLQICDFGLARTQKAQMTGYVVTRYYRAPEIMLTWRRYDEKVDIWSAACIFAEMMIGRPLFPGKNYIDQFSVITQLLGMPPEEVVSQIRSDNTLNFVRSLPTRNRKPLSYYFPKTGHKALSLLDSMLQYNPKLRPSAAETLTSSYLAPYHDPTDEPTAPEKFDWSFLEADYPLDLWKSLIYSEVLDFHKGNVRNGKGRGNEIPCNIASYLNSMELTSPSDRDTDKEVSPNDTSH</sequence>
<evidence type="ECO:0000256" key="4">
    <source>
        <dbReference type="ARBA" id="ARBA00022679"/>
    </source>
</evidence>
<dbReference type="SMART" id="SM00220">
    <property type="entry name" value="S_TKc"/>
    <property type="match status" value="1"/>
</dbReference>
<dbReference type="InterPro" id="IPR000719">
    <property type="entry name" value="Prot_kinase_dom"/>
</dbReference>
<evidence type="ECO:0000313" key="11">
    <source>
        <dbReference type="EMBL" id="KAJ5115787.1"/>
    </source>
</evidence>
<dbReference type="OrthoDB" id="192887at2759"/>
<comment type="caution">
    <text evidence="11">The sequence shown here is derived from an EMBL/GenBank/DDBJ whole genome shotgun (WGS) entry which is preliminary data.</text>
</comment>
<dbReference type="PANTHER" id="PTHR24055">
    <property type="entry name" value="MITOGEN-ACTIVATED PROTEIN KINASE"/>
    <property type="match status" value="1"/>
</dbReference>
<feature type="region of interest" description="Disordered" evidence="9">
    <location>
        <begin position="413"/>
        <end position="434"/>
    </location>
</feature>
<dbReference type="Gene3D" id="3.30.200.20">
    <property type="entry name" value="Phosphorylase Kinase, domain 1"/>
    <property type="match status" value="1"/>
</dbReference>
<comment type="similarity">
    <text evidence="8">Belongs to the protein kinase superfamily. Ser/Thr protein kinase family. MAP kinase subfamily.</text>
</comment>
<evidence type="ECO:0000256" key="3">
    <source>
        <dbReference type="ARBA" id="ARBA00022527"/>
    </source>
</evidence>
<dbReference type="FunFam" id="1.10.510.10:FF:000049">
    <property type="entry name" value="Mitogen-activated protein kinase"/>
    <property type="match status" value="1"/>
</dbReference>
<keyword evidence="4" id="KW-0808">Transferase</keyword>
<dbReference type="PROSITE" id="PS50011">
    <property type="entry name" value="PROTEIN_KINASE_DOM"/>
    <property type="match status" value="1"/>
</dbReference>
<keyword evidence="3" id="KW-0723">Serine/threonine-protein kinase</keyword>
<evidence type="ECO:0000313" key="12">
    <source>
        <dbReference type="Proteomes" id="UP001149165"/>
    </source>
</evidence>
<dbReference type="InterPro" id="IPR011009">
    <property type="entry name" value="Kinase-like_dom_sf"/>
</dbReference>
<dbReference type="InterPro" id="IPR008271">
    <property type="entry name" value="Ser/Thr_kinase_AS"/>
</dbReference>
<reference evidence="11" key="2">
    <citation type="journal article" date="2023" name="IMA Fungus">
        <title>Comparative genomic study of the Penicillium genus elucidates a diverse pangenome and 15 lateral gene transfer events.</title>
        <authorList>
            <person name="Petersen C."/>
            <person name="Sorensen T."/>
            <person name="Nielsen M.R."/>
            <person name="Sondergaard T.E."/>
            <person name="Sorensen J.L."/>
            <person name="Fitzpatrick D.A."/>
            <person name="Frisvad J.C."/>
            <person name="Nielsen K.L."/>
        </authorList>
    </citation>
    <scope>NUCLEOTIDE SEQUENCE</scope>
    <source>
        <strain evidence="11">IBT 30069</strain>
    </source>
</reference>
<comment type="cofactor">
    <cofactor evidence="1">
        <name>Mg(2+)</name>
        <dbReference type="ChEBI" id="CHEBI:18420"/>
    </cofactor>
</comment>
<dbReference type="PROSITE" id="PS00108">
    <property type="entry name" value="PROTEIN_KINASE_ST"/>
    <property type="match status" value="1"/>
</dbReference>
<dbReference type="PROSITE" id="PS01351">
    <property type="entry name" value="MAPK"/>
    <property type="match status" value="1"/>
</dbReference>
<evidence type="ECO:0000256" key="1">
    <source>
        <dbReference type="ARBA" id="ARBA00001946"/>
    </source>
</evidence>
<dbReference type="GO" id="GO:0005524">
    <property type="term" value="F:ATP binding"/>
    <property type="evidence" value="ECO:0007669"/>
    <property type="project" value="UniProtKB-KW"/>
</dbReference>
<accession>A0A9W9KQN3</accession>
<dbReference type="InterPro" id="IPR003527">
    <property type="entry name" value="MAP_kinase_CS"/>
</dbReference>
<keyword evidence="12" id="KW-1185">Reference proteome</keyword>
<dbReference type="GO" id="GO:0004707">
    <property type="term" value="F:MAP kinase activity"/>
    <property type="evidence" value="ECO:0007669"/>
    <property type="project" value="UniProtKB-EC"/>
</dbReference>
<dbReference type="Pfam" id="PF00069">
    <property type="entry name" value="Pkinase"/>
    <property type="match status" value="1"/>
</dbReference>
<evidence type="ECO:0000256" key="8">
    <source>
        <dbReference type="ARBA" id="ARBA00061056"/>
    </source>
</evidence>
<dbReference type="EMBL" id="JAPQKH010000001">
    <property type="protein sequence ID" value="KAJ5115787.1"/>
    <property type="molecule type" value="Genomic_DNA"/>
</dbReference>
<keyword evidence="6" id="KW-0418">Kinase</keyword>
<evidence type="ECO:0000256" key="2">
    <source>
        <dbReference type="ARBA" id="ARBA00012411"/>
    </source>
</evidence>
<evidence type="ECO:0000256" key="5">
    <source>
        <dbReference type="ARBA" id="ARBA00022741"/>
    </source>
</evidence>